<protein>
    <submittedName>
        <fullName evidence="2">Alpha/beta fold hydrolase</fullName>
    </submittedName>
</protein>
<dbReference type="PRINTS" id="PR00111">
    <property type="entry name" value="ABHYDROLASE"/>
</dbReference>
<dbReference type="GO" id="GO:0016787">
    <property type="term" value="F:hydrolase activity"/>
    <property type="evidence" value="ECO:0007669"/>
    <property type="project" value="UniProtKB-KW"/>
</dbReference>
<evidence type="ECO:0000313" key="2">
    <source>
        <dbReference type="EMBL" id="MBJ7610487.1"/>
    </source>
</evidence>
<dbReference type="InterPro" id="IPR029058">
    <property type="entry name" value="AB_hydrolase_fold"/>
</dbReference>
<organism evidence="2 3">
    <name type="scientific">Candidatus Amunia macphersoniae</name>
    <dbReference type="NCBI Taxonomy" id="3127014"/>
    <lineage>
        <taxon>Bacteria</taxon>
        <taxon>Bacillati</taxon>
        <taxon>Candidatus Dormiibacterota</taxon>
        <taxon>Candidatus Dormibacteria</taxon>
        <taxon>Candidatus Aeolococcales</taxon>
        <taxon>Candidatus Aeolococcaceae</taxon>
        <taxon>Candidatus Amunia</taxon>
    </lineage>
</organism>
<evidence type="ECO:0000259" key="1">
    <source>
        <dbReference type="Pfam" id="PF00561"/>
    </source>
</evidence>
<sequence length="295" mass="32159">MGRDTPLRRERISEVAAPGACATILAVSLAWRRHRVPLSWGRLSVNVAGDGPPLLLIHGLGGSGRYWAGLAPYLAGRRTLIAPDLAGFGRSDKPRLDYSRDFHLANLDGLLHGLHVDGPVAVAGHSMGGVLAALFAAHRPERTGALVLAAVPFPRVQLHPYRVPRGVVGRAVYGSLQRVLPLASPLVRSKTFPRAVIADYMRHTVDSYQRTSESLIWDPAVVDELAPLRSLDLPELLLFSRDDRTIAPDSLDRWRVQVPRAQVTMVPGAHQLLLRGGFAVLAQWLLGHSSQVMRA</sequence>
<dbReference type="Proteomes" id="UP000614410">
    <property type="component" value="Unassembled WGS sequence"/>
</dbReference>
<dbReference type="PANTHER" id="PTHR43798">
    <property type="entry name" value="MONOACYLGLYCEROL LIPASE"/>
    <property type="match status" value="1"/>
</dbReference>
<dbReference type="Gene3D" id="3.40.50.1820">
    <property type="entry name" value="alpha/beta hydrolase"/>
    <property type="match status" value="1"/>
</dbReference>
<dbReference type="AlphaFoldDB" id="A0A934KST5"/>
<name>A0A934KST5_9BACT</name>
<dbReference type="Pfam" id="PF00561">
    <property type="entry name" value="Abhydrolase_1"/>
    <property type="match status" value="1"/>
</dbReference>
<gene>
    <name evidence="2" type="ORF">JF887_13810</name>
</gene>
<proteinExistence type="predicted"/>
<feature type="domain" description="AB hydrolase-1" evidence="1">
    <location>
        <begin position="52"/>
        <end position="151"/>
    </location>
</feature>
<dbReference type="PANTHER" id="PTHR43798:SF33">
    <property type="entry name" value="HYDROLASE, PUTATIVE (AFU_ORTHOLOGUE AFUA_2G14860)-RELATED"/>
    <property type="match status" value="1"/>
</dbReference>
<dbReference type="SUPFAM" id="SSF53474">
    <property type="entry name" value="alpha/beta-Hydrolases"/>
    <property type="match status" value="1"/>
</dbReference>
<dbReference type="InterPro" id="IPR000073">
    <property type="entry name" value="AB_hydrolase_1"/>
</dbReference>
<comment type="caution">
    <text evidence="2">The sequence shown here is derived from an EMBL/GenBank/DDBJ whole genome shotgun (WGS) entry which is preliminary data.</text>
</comment>
<dbReference type="GO" id="GO:0016020">
    <property type="term" value="C:membrane"/>
    <property type="evidence" value="ECO:0007669"/>
    <property type="project" value="TreeGrafter"/>
</dbReference>
<evidence type="ECO:0000313" key="3">
    <source>
        <dbReference type="Proteomes" id="UP000614410"/>
    </source>
</evidence>
<reference evidence="2 3" key="1">
    <citation type="submission" date="2020-10" db="EMBL/GenBank/DDBJ databases">
        <title>Ca. Dormibacterota MAGs.</title>
        <authorList>
            <person name="Montgomery K."/>
        </authorList>
    </citation>
    <scope>NUCLEOTIDE SEQUENCE [LARGE SCALE GENOMIC DNA]</scope>
    <source>
        <strain evidence="2">Mitchell_Peninsula_5</strain>
    </source>
</reference>
<dbReference type="EMBL" id="JAEKNN010000063">
    <property type="protein sequence ID" value="MBJ7610487.1"/>
    <property type="molecule type" value="Genomic_DNA"/>
</dbReference>
<accession>A0A934KST5</accession>
<keyword evidence="2" id="KW-0378">Hydrolase</keyword>
<dbReference type="InterPro" id="IPR050266">
    <property type="entry name" value="AB_hydrolase_sf"/>
</dbReference>